<dbReference type="Pfam" id="PF00072">
    <property type="entry name" value="Response_reg"/>
    <property type="match status" value="1"/>
</dbReference>
<dbReference type="PROSITE" id="PS50110">
    <property type="entry name" value="RESPONSE_REGULATORY"/>
    <property type="match status" value="1"/>
</dbReference>
<comment type="caution">
    <text evidence="10">The sequence shown here is derived from an EMBL/GenBank/DDBJ whole genome shotgun (WGS) entry which is preliminary data.</text>
</comment>
<sequence>MRVLVVEDERDLNRVICKKLKVEGYSVDACYDGEEALLYIDGATYDIILMDIMMPKLNGYEVLEKMRREKNSTPVLFLTAKDAIEDRVKGLDLGADDYIVKPFHFDELMARIRVLIRRNHGSVNNELRVADLVMDCATRIVKRGDKEIDLSAKEFAILEYMMQNQGVVLSREKLEEHIWNYDYQGASNMIDVYIRYLRIKMDKDFEPKLIHTIRGVGYVLKDKESNL</sequence>
<evidence type="ECO:0000256" key="1">
    <source>
        <dbReference type="ARBA" id="ARBA00022553"/>
    </source>
</evidence>
<dbReference type="AlphaFoldDB" id="A0A414PRX6"/>
<evidence type="ECO:0000256" key="6">
    <source>
        <dbReference type="PROSITE-ProRule" id="PRU00169"/>
    </source>
</evidence>
<dbReference type="FunFam" id="1.10.10.10:FF:000005">
    <property type="entry name" value="Two-component system response regulator"/>
    <property type="match status" value="1"/>
</dbReference>
<dbReference type="Gene3D" id="1.10.10.10">
    <property type="entry name" value="Winged helix-like DNA-binding domain superfamily/Winged helix DNA-binding domain"/>
    <property type="match status" value="1"/>
</dbReference>
<feature type="domain" description="OmpR/PhoB-type" evidence="9">
    <location>
        <begin position="124"/>
        <end position="222"/>
    </location>
</feature>
<evidence type="ECO:0000256" key="3">
    <source>
        <dbReference type="ARBA" id="ARBA00023015"/>
    </source>
</evidence>
<organism evidence="10 11">
    <name type="scientific">Fusobacterium mortiferum</name>
    <dbReference type="NCBI Taxonomy" id="850"/>
    <lineage>
        <taxon>Bacteria</taxon>
        <taxon>Fusobacteriati</taxon>
        <taxon>Fusobacteriota</taxon>
        <taxon>Fusobacteriia</taxon>
        <taxon>Fusobacteriales</taxon>
        <taxon>Fusobacteriaceae</taxon>
        <taxon>Fusobacterium</taxon>
    </lineage>
</organism>
<keyword evidence="5" id="KW-0804">Transcription</keyword>
<keyword evidence="1 6" id="KW-0597">Phosphoprotein</keyword>
<reference evidence="10 11" key="1">
    <citation type="submission" date="2018-08" db="EMBL/GenBank/DDBJ databases">
        <title>A genome reference for cultivated species of the human gut microbiota.</title>
        <authorList>
            <person name="Zou Y."/>
            <person name="Xue W."/>
            <person name="Luo G."/>
        </authorList>
    </citation>
    <scope>NUCLEOTIDE SEQUENCE [LARGE SCALE GENOMIC DNA]</scope>
    <source>
        <strain evidence="10 11">AM25-1</strain>
    </source>
</reference>
<dbReference type="GO" id="GO:0000976">
    <property type="term" value="F:transcription cis-regulatory region binding"/>
    <property type="evidence" value="ECO:0007669"/>
    <property type="project" value="TreeGrafter"/>
</dbReference>
<evidence type="ECO:0000256" key="7">
    <source>
        <dbReference type="PROSITE-ProRule" id="PRU01091"/>
    </source>
</evidence>
<dbReference type="GO" id="GO:0000156">
    <property type="term" value="F:phosphorelay response regulator activity"/>
    <property type="evidence" value="ECO:0007669"/>
    <property type="project" value="TreeGrafter"/>
</dbReference>
<dbReference type="CDD" id="cd17625">
    <property type="entry name" value="REC_OmpR_DrrD-like"/>
    <property type="match status" value="1"/>
</dbReference>
<evidence type="ECO:0000256" key="4">
    <source>
        <dbReference type="ARBA" id="ARBA00023125"/>
    </source>
</evidence>
<dbReference type="InterPro" id="IPR001789">
    <property type="entry name" value="Sig_transdc_resp-reg_receiver"/>
</dbReference>
<dbReference type="Gene3D" id="6.10.250.690">
    <property type="match status" value="1"/>
</dbReference>
<evidence type="ECO:0000256" key="2">
    <source>
        <dbReference type="ARBA" id="ARBA00023012"/>
    </source>
</evidence>
<evidence type="ECO:0000256" key="5">
    <source>
        <dbReference type="ARBA" id="ARBA00023163"/>
    </source>
</evidence>
<feature type="DNA-binding region" description="OmpR/PhoB-type" evidence="7">
    <location>
        <begin position="124"/>
        <end position="222"/>
    </location>
</feature>
<dbReference type="GO" id="GO:0005829">
    <property type="term" value="C:cytosol"/>
    <property type="evidence" value="ECO:0007669"/>
    <property type="project" value="TreeGrafter"/>
</dbReference>
<evidence type="ECO:0000259" key="8">
    <source>
        <dbReference type="PROSITE" id="PS50110"/>
    </source>
</evidence>
<keyword evidence="2" id="KW-0902">Two-component regulatory system</keyword>
<dbReference type="InterPro" id="IPR001867">
    <property type="entry name" value="OmpR/PhoB-type_DNA-bd"/>
</dbReference>
<dbReference type="PANTHER" id="PTHR48111">
    <property type="entry name" value="REGULATOR OF RPOS"/>
    <property type="match status" value="1"/>
</dbReference>
<proteinExistence type="predicted"/>
<feature type="domain" description="Response regulatory" evidence="8">
    <location>
        <begin position="2"/>
        <end position="116"/>
    </location>
</feature>
<dbReference type="EMBL" id="QRHL01000016">
    <property type="protein sequence ID" value="RHF71304.1"/>
    <property type="molecule type" value="Genomic_DNA"/>
</dbReference>
<dbReference type="PANTHER" id="PTHR48111:SF22">
    <property type="entry name" value="REGULATOR OF RPOS"/>
    <property type="match status" value="1"/>
</dbReference>
<dbReference type="SUPFAM" id="SSF52172">
    <property type="entry name" value="CheY-like"/>
    <property type="match status" value="1"/>
</dbReference>
<dbReference type="SMART" id="SM00448">
    <property type="entry name" value="REC"/>
    <property type="match status" value="1"/>
</dbReference>
<name>A0A414PRX6_FUSMR</name>
<dbReference type="SMART" id="SM00862">
    <property type="entry name" value="Trans_reg_C"/>
    <property type="match status" value="1"/>
</dbReference>
<dbReference type="Proteomes" id="UP000284676">
    <property type="component" value="Unassembled WGS sequence"/>
</dbReference>
<dbReference type="FunFam" id="3.40.50.2300:FF:000002">
    <property type="entry name" value="DNA-binding response regulator PhoP"/>
    <property type="match status" value="1"/>
</dbReference>
<evidence type="ECO:0000313" key="10">
    <source>
        <dbReference type="EMBL" id="RHF71304.1"/>
    </source>
</evidence>
<keyword evidence="4 7" id="KW-0238">DNA-binding</keyword>
<dbReference type="CDD" id="cd00383">
    <property type="entry name" value="trans_reg_C"/>
    <property type="match status" value="1"/>
</dbReference>
<dbReference type="InterPro" id="IPR036388">
    <property type="entry name" value="WH-like_DNA-bd_sf"/>
</dbReference>
<protein>
    <submittedName>
        <fullName evidence="10">DNA-binding response regulator</fullName>
    </submittedName>
</protein>
<evidence type="ECO:0000259" key="9">
    <source>
        <dbReference type="PROSITE" id="PS51755"/>
    </source>
</evidence>
<accession>A0A414PRX6</accession>
<dbReference type="Pfam" id="PF00486">
    <property type="entry name" value="Trans_reg_C"/>
    <property type="match status" value="1"/>
</dbReference>
<dbReference type="GO" id="GO:0032993">
    <property type="term" value="C:protein-DNA complex"/>
    <property type="evidence" value="ECO:0007669"/>
    <property type="project" value="TreeGrafter"/>
</dbReference>
<dbReference type="Gene3D" id="3.40.50.2300">
    <property type="match status" value="1"/>
</dbReference>
<feature type="modified residue" description="4-aspartylphosphate" evidence="6">
    <location>
        <position position="51"/>
    </location>
</feature>
<keyword evidence="3" id="KW-0805">Transcription regulation</keyword>
<dbReference type="InterPro" id="IPR039420">
    <property type="entry name" value="WalR-like"/>
</dbReference>
<gene>
    <name evidence="10" type="ORF">DW663_08900</name>
</gene>
<dbReference type="PROSITE" id="PS51755">
    <property type="entry name" value="OMPR_PHOB"/>
    <property type="match status" value="1"/>
</dbReference>
<dbReference type="GO" id="GO:0006355">
    <property type="term" value="P:regulation of DNA-templated transcription"/>
    <property type="evidence" value="ECO:0007669"/>
    <property type="project" value="InterPro"/>
</dbReference>
<dbReference type="InterPro" id="IPR011006">
    <property type="entry name" value="CheY-like_superfamily"/>
</dbReference>
<dbReference type="RefSeq" id="WP_118126729.1">
    <property type="nucleotide sequence ID" value="NZ_QRHI01000004.1"/>
</dbReference>
<evidence type="ECO:0000313" key="11">
    <source>
        <dbReference type="Proteomes" id="UP000284676"/>
    </source>
</evidence>